<name>A0A6P1T156_9RHOB</name>
<sequence>MEAFGDVLRQGRKAQRMSQMALALEVGVSARHLSFIESGRSRPSRGLVLRLADVLRLAPAARNRALEAVGFAPVHRARSLTEPELAPVLTAMQRMLRRHDPYPGVALDAEWRLLAMNGAARRVFAGLEVGASVLDVLVTQGAGAALFENWEEMAGHLAARLRTESAAAGGLETLEVAARLLDTQAAPRRGPLPPFLHSVMQLGDARLTLLSTIAQFGGAEDLTVADLRIELFHPADEASAVVLEWMAANPA</sequence>
<dbReference type="CDD" id="cd00093">
    <property type="entry name" value="HTH_XRE"/>
    <property type="match status" value="1"/>
</dbReference>
<dbReference type="GO" id="GO:0003677">
    <property type="term" value="F:DNA binding"/>
    <property type="evidence" value="ECO:0007669"/>
    <property type="project" value="InterPro"/>
</dbReference>
<dbReference type="InterPro" id="IPR010982">
    <property type="entry name" value="Lambda_DNA-bd_dom_sf"/>
</dbReference>
<dbReference type="Proteomes" id="UP000464495">
    <property type="component" value="Chromosome"/>
</dbReference>
<keyword evidence="3" id="KW-1185">Reference proteome</keyword>
<dbReference type="KEGG" id="amaq:GO499_07330"/>
<dbReference type="Pfam" id="PF17765">
    <property type="entry name" value="MLTR_LBD"/>
    <property type="match status" value="1"/>
</dbReference>
<reference evidence="2 3" key="1">
    <citation type="submission" date="2019-12" db="EMBL/GenBank/DDBJ databases">
        <title>Complete genome sequence of Algicella marina strain 9Alg 56(T) isolated from the red alga Tichocarpus crinitus.</title>
        <authorList>
            <person name="Kim S.-G."/>
            <person name="Nedashkovskaya O.I."/>
        </authorList>
    </citation>
    <scope>NUCLEOTIDE SEQUENCE [LARGE SCALE GENOMIC DNA]</scope>
    <source>
        <strain evidence="2 3">9Alg 56</strain>
    </source>
</reference>
<feature type="domain" description="HTH cro/C1-type" evidence="1">
    <location>
        <begin position="8"/>
        <end position="62"/>
    </location>
</feature>
<dbReference type="Pfam" id="PF13560">
    <property type="entry name" value="HTH_31"/>
    <property type="match status" value="1"/>
</dbReference>
<gene>
    <name evidence="2" type="ORF">GO499_07330</name>
</gene>
<organism evidence="2 3">
    <name type="scientific">Algicella marina</name>
    <dbReference type="NCBI Taxonomy" id="2683284"/>
    <lineage>
        <taxon>Bacteria</taxon>
        <taxon>Pseudomonadati</taxon>
        <taxon>Pseudomonadota</taxon>
        <taxon>Alphaproteobacteria</taxon>
        <taxon>Rhodobacterales</taxon>
        <taxon>Paracoccaceae</taxon>
        <taxon>Algicella</taxon>
    </lineage>
</organism>
<evidence type="ECO:0000313" key="2">
    <source>
        <dbReference type="EMBL" id="QHQ35019.1"/>
    </source>
</evidence>
<evidence type="ECO:0000313" key="3">
    <source>
        <dbReference type="Proteomes" id="UP000464495"/>
    </source>
</evidence>
<dbReference type="InterPro" id="IPR041413">
    <property type="entry name" value="MLTR_LBD"/>
</dbReference>
<dbReference type="SMART" id="SM00530">
    <property type="entry name" value="HTH_XRE"/>
    <property type="match status" value="1"/>
</dbReference>
<protein>
    <submittedName>
        <fullName evidence="2">Helix-turn-helix domain-containing protein</fullName>
    </submittedName>
</protein>
<dbReference type="AlphaFoldDB" id="A0A6P1T156"/>
<evidence type="ECO:0000259" key="1">
    <source>
        <dbReference type="PROSITE" id="PS50943"/>
    </source>
</evidence>
<dbReference type="PROSITE" id="PS50943">
    <property type="entry name" value="HTH_CROC1"/>
    <property type="match status" value="1"/>
</dbReference>
<dbReference type="SUPFAM" id="SSF47413">
    <property type="entry name" value="lambda repressor-like DNA-binding domains"/>
    <property type="match status" value="1"/>
</dbReference>
<accession>A0A6P1T156</accession>
<dbReference type="PANTHER" id="PTHR35010">
    <property type="entry name" value="BLL4672 PROTEIN-RELATED"/>
    <property type="match status" value="1"/>
</dbReference>
<dbReference type="PANTHER" id="PTHR35010:SF4">
    <property type="entry name" value="BLL5781 PROTEIN"/>
    <property type="match status" value="1"/>
</dbReference>
<dbReference type="InterPro" id="IPR001387">
    <property type="entry name" value="Cro/C1-type_HTH"/>
</dbReference>
<dbReference type="RefSeq" id="WP_161861584.1">
    <property type="nucleotide sequence ID" value="NZ_CP046620.1"/>
</dbReference>
<dbReference type="Gene3D" id="1.10.260.40">
    <property type="entry name" value="lambda repressor-like DNA-binding domains"/>
    <property type="match status" value="1"/>
</dbReference>
<dbReference type="Gene3D" id="3.30.450.180">
    <property type="match status" value="1"/>
</dbReference>
<dbReference type="EMBL" id="CP046620">
    <property type="protein sequence ID" value="QHQ35019.1"/>
    <property type="molecule type" value="Genomic_DNA"/>
</dbReference>
<proteinExistence type="predicted"/>